<reference evidence="1" key="2">
    <citation type="submission" date="2020-09" db="EMBL/GenBank/DDBJ databases">
        <authorList>
            <person name="Sun Q."/>
            <person name="Kim S."/>
        </authorList>
    </citation>
    <scope>NUCLEOTIDE SEQUENCE</scope>
    <source>
        <strain evidence="1">KCTC 12710</strain>
    </source>
</reference>
<protein>
    <submittedName>
        <fullName evidence="1">Uncharacterized protein</fullName>
    </submittedName>
</protein>
<reference evidence="1" key="1">
    <citation type="journal article" date="2014" name="Int. J. Syst. Evol. Microbiol.">
        <title>Complete genome sequence of Corynebacterium casei LMG S-19264T (=DSM 44701T), isolated from a smear-ripened cheese.</title>
        <authorList>
            <consortium name="US DOE Joint Genome Institute (JGI-PGF)"/>
            <person name="Walter F."/>
            <person name="Albersmeier A."/>
            <person name="Kalinowski J."/>
            <person name="Ruckert C."/>
        </authorList>
    </citation>
    <scope>NUCLEOTIDE SEQUENCE</scope>
    <source>
        <strain evidence="1">KCTC 12710</strain>
    </source>
</reference>
<dbReference type="Proteomes" id="UP000636004">
    <property type="component" value="Unassembled WGS sequence"/>
</dbReference>
<proteinExistence type="predicted"/>
<dbReference type="AlphaFoldDB" id="A0A918QXD1"/>
<organism evidence="1 2">
    <name type="scientific">Algibacter mikhailovii</name>
    <dbReference type="NCBI Taxonomy" id="425498"/>
    <lineage>
        <taxon>Bacteria</taxon>
        <taxon>Pseudomonadati</taxon>
        <taxon>Bacteroidota</taxon>
        <taxon>Flavobacteriia</taxon>
        <taxon>Flavobacteriales</taxon>
        <taxon>Flavobacteriaceae</taxon>
        <taxon>Algibacter</taxon>
    </lineage>
</organism>
<evidence type="ECO:0000313" key="2">
    <source>
        <dbReference type="Proteomes" id="UP000636004"/>
    </source>
</evidence>
<sequence length="229" mass="25919">MVVLSQENESFLLNMSEISVKYGHTAQFIEGVKSWKKCYKENDGKEPWNMWRRVQGKGSVFTLTSAMANWAEMDEDSDPAAKACRMTVVNSIRPHVKGIHYNIARSMPDYSMDKLPEGTTVVWVYSVKVNNSTDFKDVVKQVNTALKNAEGSSRGLWYGVVGGGPDVPDYFVSTPFKNFADLDNDQDGVWKIYEDANGKKKTDALRAKFRASVSSDWSYMYELMPELSF</sequence>
<dbReference type="EMBL" id="BMWZ01000003">
    <property type="protein sequence ID" value="GGZ76841.1"/>
    <property type="molecule type" value="Genomic_DNA"/>
</dbReference>
<evidence type="ECO:0000313" key="1">
    <source>
        <dbReference type="EMBL" id="GGZ76841.1"/>
    </source>
</evidence>
<name>A0A918QXD1_9FLAO</name>
<comment type="caution">
    <text evidence="1">The sequence shown here is derived from an EMBL/GenBank/DDBJ whole genome shotgun (WGS) entry which is preliminary data.</text>
</comment>
<accession>A0A918QXD1</accession>
<keyword evidence="2" id="KW-1185">Reference proteome</keyword>
<gene>
    <name evidence="1" type="ORF">GCM10007028_12580</name>
</gene>